<keyword evidence="1" id="KW-0472">Membrane</keyword>
<reference evidence="3" key="1">
    <citation type="submission" date="2017-04" db="EMBL/GenBank/DDBJ databases">
        <title>Function of individual gut microbiota members based on whole genome sequencing of pure cultures obtained from chicken caecum.</title>
        <authorList>
            <person name="Medvecky M."/>
            <person name="Cejkova D."/>
            <person name="Polansky O."/>
            <person name="Karasova D."/>
            <person name="Kubasova T."/>
            <person name="Cizek A."/>
            <person name="Rychlik I."/>
        </authorList>
    </citation>
    <scope>NUCLEOTIDE SEQUENCE [LARGE SCALE GENOMIC DNA]</scope>
    <source>
        <strain evidence="3">An5</strain>
    </source>
</reference>
<comment type="caution">
    <text evidence="2">The sequence shown here is derived from an EMBL/GenBank/DDBJ whole genome shotgun (WGS) entry which is preliminary data.</text>
</comment>
<evidence type="ECO:0000313" key="3">
    <source>
        <dbReference type="Proteomes" id="UP000195781"/>
    </source>
</evidence>
<organism evidence="2 3">
    <name type="scientific">[Collinsella] massiliensis</name>
    <dbReference type="NCBI Taxonomy" id="1232426"/>
    <lineage>
        <taxon>Bacteria</taxon>
        <taxon>Bacillati</taxon>
        <taxon>Actinomycetota</taxon>
        <taxon>Coriobacteriia</taxon>
        <taxon>Coriobacteriales</taxon>
        <taxon>Coriobacteriaceae</taxon>
        <taxon>Enorma</taxon>
    </lineage>
</organism>
<sequence length="60" mass="6600">MQDIFSFLFESRAGLAVLFFGGLAVAAFAAFILERRTHKMYVDRGPKQDGDDDGLFGGLL</sequence>
<dbReference type="InterPro" id="IPR046570">
    <property type="entry name" value="DUF6724"/>
</dbReference>
<dbReference type="RefSeq" id="WP_094335407.1">
    <property type="nucleotide sequence ID" value="NZ_NFIE01000009.1"/>
</dbReference>
<name>A0A1Y3XWS2_9ACTN</name>
<keyword evidence="1" id="KW-1133">Transmembrane helix</keyword>
<keyword evidence="1" id="KW-0812">Transmembrane</keyword>
<dbReference type="AlphaFoldDB" id="A0A1Y3XWS2"/>
<accession>A0A1Y3XWS2</accession>
<dbReference type="EMBL" id="NFIE01000009">
    <property type="protein sequence ID" value="OUN88748.1"/>
    <property type="molecule type" value="Genomic_DNA"/>
</dbReference>
<evidence type="ECO:0000256" key="1">
    <source>
        <dbReference type="SAM" id="Phobius"/>
    </source>
</evidence>
<proteinExistence type="predicted"/>
<gene>
    <name evidence="2" type="ORF">B5G02_05020</name>
</gene>
<protein>
    <submittedName>
        <fullName evidence="2">Uncharacterized protein</fullName>
    </submittedName>
</protein>
<dbReference type="Proteomes" id="UP000195781">
    <property type="component" value="Unassembled WGS sequence"/>
</dbReference>
<dbReference type="Pfam" id="PF20485">
    <property type="entry name" value="DUF6724"/>
    <property type="match status" value="1"/>
</dbReference>
<keyword evidence="3" id="KW-1185">Reference proteome</keyword>
<feature type="transmembrane region" description="Helical" evidence="1">
    <location>
        <begin position="12"/>
        <end position="33"/>
    </location>
</feature>
<evidence type="ECO:0000313" key="2">
    <source>
        <dbReference type="EMBL" id="OUN88748.1"/>
    </source>
</evidence>